<proteinExistence type="predicted"/>
<comment type="caution">
    <text evidence="2">The sequence shown here is derived from an EMBL/GenBank/DDBJ whole genome shotgun (WGS) entry which is preliminary data.</text>
</comment>
<dbReference type="AlphaFoldDB" id="A0A4Y2F367"/>
<keyword evidence="3" id="KW-1185">Reference proteome</keyword>
<evidence type="ECO:0000256" key="1">
    <source>
        <dbReference type="SAM" id="MobiDB-lite"/>
    </source>
</evidence>
<evidence type="ECO:0000313" key="3">
    <source>
        <dbReference type="Proteomes" id="UP000499080"/>
    </source>
</evidence>
<sequence>MRAEAVFIFAGIRVMSPDAAYAAKICGDTRVKQAFHGDDVMAMLQSALLLMAARAGAIFHPPSCRRVSSAQRAHAKDARRLLQSSARKGYSASDDGDPAGDFMQLFSQRRFRADDTRRRF</sequence>
<feature type="region of interest" description="Disordered" evidence="1">
    <location>
        <begin position="82"/>
        <end position="101"/>
    </location>
</feature>
<gene>
    <name evidence="2" type="ORF">AVEN_148153_1</name>
</gene>
<dbReference type="EMBL" id="BGPR01094726">
    <property type="protein sequence ID" value="GBM35853.1"/>
    <property type="molecule type" value="Genomic_DNA"/>
</dbReference>
<protein>
    <submittedName>
        <fullName evidence="2">Uncharacterized protein</fullName>
    </submittedName>
</protein>
<accession>A0A4Y2F367</accession>
<reference evidence="2 3" key="1">
    <citation type="journal article" date="2019" name="Sci. Rep.">
        <title>Orb-weaving spider Araneus ventricosus genome elucidates the spidroin gene catalogue.</title>
        <authorList>
            <person name="Kono N."/>
            <person name="Nakamura H."/>
            <person name="Ohtoshi R."/>
            <person name="Moran D.A.P."/>
            <person name="Shinohara A."/>
            <person name="Yoshida Y."/>
            <person name="Fujiwara M."/>
            <person name="Mori M."/>
            <person name="Tomita M."/>
            <person name="Arakawa K."/>
        </authorList>
    </citation>
    <scope>NUCLEOTIDE SEQUENCE [LARGE SCALE GENOMIC DNA]</scope>
</reference>
<organism evidence="2 3">
    <name type="scientific">Araneus ventricosus</name>
    <name type="common">Orbweaver spider</name>
    <name type="synonym">Epeira ventricosa</name>
    <dbReference type="NCBI Taxonomy" id="182803"/>
    <lineage>
        <taxon>Eukaryota</taxon>
        <taxon>Metazoa</taxon>
        <taxon>Ecdysozoa</taxon>
        <taxon>Arthropoda</taxon>
        <taxon>Chelicerata</taxon>
        <taxon>Arachnida</taxon>
        <taxon>Araneae</taxon>
        <taxon>Araneomorphae</taxon>
        <taxon>Entelegynae</taxon>
        <taxon>Araneoidea</taxon>
        <taxon>Araneidae</taxon>
        <taxon>Araneus</taxon>
    </lineage>
</organism>
<evidence type="ECO:0000313" key="2">
    <source>
        <dbReference type="EMBL" id="GBM35853.1"/>
    </source>
</evidence>
<name>A0A4Y2F367_ARAVE</name>
<dbReference type="Proteomes" id="UP000499080">
    <property type="component" value="Unassembled WGS sequence"/>
</dbReference>